<evidence type="ECO:0000259" key="3">
    <source>
        <dbReference type="PROSITE" id="PS50240"/>
    </source>
</evidence>
<dbReference type="PANTHER" id="PTHR24256">
    <property type="entry name" value="TRYPTASE-RELATED"/>
    <property type="match status" value="1"/>
</dbReference>
<dbReference type="InterPro" id="IPR051487">
    <property type="entry name" value="Ser/Thr_Proteases_Immune/Dev"/>
</dbReference>
<dbReference type="CDD" id="cd00190">
    <property type="entry name" value="Tryp_SPc"/>
    <property type="match status" value="1"/>
</dbReference>
<dbReference type="Gene3D" id="2.40.10.10">
    <property type="entry name" value="Trypsin-like serine proteases"/>
    <property type="match status" value="1"/>
</dbReference>
<dbReference type="InterPro" id="IPR043504">
    <property type="entry name" value="Peptidase_S1_PA_chymotrypsin"/>
</dbReference>
<dbReference type="GO" id="GO:0004252">
    <property type="term" value="F:serine-type endopeptidase activity"/>
    <property type="evidence" value="ECO:0007669"/>
    <property type="project" value="InterPro"/>
</dbReference>
<dbReference type="GO" id="GO:0006508">
    <property type="term" value="P:proteolysis"/>
    <property type="evidence" value="ECO:0007669"/>
    <property type="project" value="InterPro"/>
</dbReference>
<evidence type="ECO:0000313" key="4">
    <source>
        <dbReference type="EnsemblMetazoa" id="tetur35g01290.1"/>
    </source>
</evidence>
<dbReference type="InterPro" id="IPR001254">
    <property type="entry name" value="Trypsin_dom"/>
</dbReference>
<dbReference type="eggNOG" id="KOG3627">
    <property type="taxonomic scope" value="Eukaryota"/>
</dbReference>
<dbReference type="HOGENOM" id="CLU_006842_0_4_1"/>
<reference evidence="4" key="2">
    <citation type="submission" date="2015-06" db="UniProtKB">
        <authorList>
            <consortium name="EnsemblMetazoa"/>
        </authorList>
    </citation>
    <scope>IDENTIFICATION</scope>
</reference>
<sequence length="299" mass="33860">MKNPFVSSHPHLSLVKLEMNSFVPLLLFTLPIISNGLPLSYKKSQSTFQSYDNELTDQVCGRDTIPGKMPFYASIEVDHLTKHFKLCNGVLIANRWVLTPAHFIFSSFAPIRVVLGDEWNNKTIGVESAHFHPDFSLERPMPNIALLLLKEPVQFSRSIQPICLPEPGEDETFYGRYGTLAGWERLNPTERKLPSSMHTTSLPIIRSEDCERFYAKPKVNITVVNNITDSLFCAGYPEGPKDACPTLGDPLMVKVRKHWVIAGITVANMSCWRSHALDAYLRVGFFLDWIKSTIEKYNS</sequence>
<feature type="domain" description="Peptidase S1" evidence="3">
    <location>
        <begin position="58"/>
        <end position="295"/>
    </location>
</feature>
<organism evidence="4 5">
    <name type="scientific">Tetranychus urticae</name>
    <name type="common">Two-spotted spider mite</name>
    <dbReference type="NCBI Taxonomy" id="32264"/>
    <lineage>
        <taxon>Eukaryota</taxon>
        <taxon>Metazoa</taxon>
        <taxon>Ecdysozoa</taxon>
        <taxon>Arthropoda</taxon>
        <taxon>Chelicerata</taxon>
        <taxon>Arachnida</taxon>
        <taxon>Acari</taxon>
        <taxon>Acariformes</taxon>
        <taxon>Trombidiformes</taxon>
        <taxon>Prostigmata</taxon>
        <taxon>Eleutherengona</taxon>
        <taxon>Raphignathae</taxon>
        <taxon>Tetranychoidea</taxon>
        <taxon>Tetranychidae</taxon>
        <taxon>Tetranychus</taxon>
    </lineage>
</organism>
<dbReference type="STRING" id="32264.T1L3F1"/>
<keyword evidence="5" id="KW-1185">Reference proteome</keyword>
<reference evidence="5" key="1">
    <citation type="submission" date="2011-08" db="EMBL/GenBank/DDBJ databases">
        <authorList>
            <person name="Rombauts S."/>
        </authorList>
    </citation>
    <scope>NUCLEOTIDE SEQUENCE</scope>
    <source>
        <strain evidence="5">London</strain>
    </source>
</reference>
<dbReference type="PROSITE" id="PS50240">
    <property type="entry name" value="TRYPSIN_DOM"/>
    <property type="match status" value="1"/>
</dbReference>
<comment type="similarity">
    <text evidence="2">Belongs to the peptidase S1 family. CLIP subfamily.</text>
</comment>
<dbReference type="AlphaFoldDB" id="T1L3F1"/>
<dbReference type="EnsemblMetazoa" id="tetur35g01290.1">
    <property type="protein sequence ID" value="tetur35g01290.1"/>
    <property type="gene ID" value="tetur35g01290"/>
</dbReference>
<keyword evidence="1" id="KW-1015">Disulfide bond</keyword>
<evidence type="ECO:0000313" key="5">
    <source>
        <dbReference type="Proteomes" id="UP000015104"/>
    </source>
</evidence>
<protein>
    <recommendedName>
        <fullName evidence="3">Peptidase S1 domain-containing protein</fullName>
    </recommendedName>
</protein>
<name>T1L3F1_TETUR</name>
<dbReference type="EMBL" id="CAEY01001019">
    <property type="status" value="NOT_ANNOTATED_CDS"/>
    <property type="molecule type" value="Genomic_DNA"/>
</dbReference>
<dbReference type="InterPro" id="IPR009003">
    <property type="entry name" value="Peptidase_S1_PA"/>
</dbReference>
<dbReference type="SUPFAM" id="SSF50494">
    <property type="entry name" value="Trypsin-like serine proteases"/>
    <property type="match status" value="1"/>
</dbReference>
<evidence type="ECO:0000256" key="1">
    <source>
        <dbReference type="ARBA" id="ARBA00023157"/>
    </source>
</evidence>
<evidence type="ECO:0000256" key="2">
    <source>
        <dbReference type="ARBA" id="ARBA00024195"/>
    </source>
</evidence>
<dbReference type="SMART" id="SM00020">
    <property type="entry name" value="Tryp_SPc"/>
    <property type="match status" value="1"/>
</dbReference>
<dbReference type="Pfam" id="PF00089">
    <property type="entry name" value="Trypsin"/>
    <property type="match status" value="1"/>
</dbReference>
<accession>T1L3F1</accession>
<proteinExistence type="inferred from homology"/>
<dbReference type="Proteomes" id="UP000015104">
    <property type="component" value="Unassembled WGS sequence"/>
</dbReference>